<accession>A0AAE3UID1</accession>
<evidence type="ECO:0000256" key="3">
    <source>
        <dbReference type="ARBA" id="ARBA00022723"/>
    </source>
</evidence>
<comment type="similarity">
    <text evidence="2">Belongs to the zinc-containing alcohol dehydrogenase family.</text>
</comment>
<dbReference type="GO" id="GO:0016491">
    <property type="term" value="F:oxidoreductase activity"/>
    <property type="evidence" value="ECO:0007669"/>
    <property type="project" value="UniProtKB-KW"/>
</dbReference>
<dbReference type="CDD" id="cd08255">
    <property type="entry name" value="2-desacetyl-2-hydroxyethyl_bacteriochlorophyllide_like"/>
    <property type="match status" value="1"/>
</dbReference>
<dbReference type="GO" id="GO:0000166">
    <property type="term" value="F:nucleotide binding"/>
    <property type="evidence" value="ECO:0007669"/>
    <property type="project" value="InterPro"/>
</dbReference>
<dbReference type="InterPro" id="IPR055170">
    <property type="entry name" value="GFO_IDH_MocA-like_dom"/>
</dbReference>
<dbReference type="InterPro" id="IPR013149">
    <property type="entry name" value="ADH-like_C"/>
</dbReference>
<evidence type="ECO:0000256" key="1">
    <source>
        <dbReference type="ARBA" id="ARBA00001947"/>
    </source>
</evidence>
<dbReference type="PANTHER" id="PTHR43350:SF19">
    <property type="entry name" value="D-GULOSIDE 3-DEHYDROGENASE"/>
    <property type="match status" value="1"/>
</dbReference>
<dbReference type="SMART" id="SM00829">
    <property type="entry name" value="PKS_ER"/>
    <property type="match status" value="1"/>
</dbReference>
<dbReference type="GO" id="GO:0046872">
    <property type="term" value="F:metal ion binding"/>
    <property type="evidence" value="ECO:0007669"/>
    <property type="project" value="UniProtKB-KW"/>
</dbReference>
<keyword evidence="4" id="KW-0862">Zinc</keyword>
<comment type="cofactor">
    <cofactor evidence="1">
        <name>Zn(2+)</name>
        <dbReference type="ChEBI" id="CHEBI:29105"/>
    </cofactor>
</comment>
<dbReference type="Gene3D" id="3.40.50.720">
    <property type="entry name" value="NAD(P)-binding Rossmann-like Domain"/>
    <property type="match status" value="2"/>
</dbReference>
<feature type="domain" description="Enoyl reductase (ER)" evidence="6">
    <location>
        <begin position="75"/>
        <end position="265"/>
    </location>
</feature>
<dbReference type="Gene3D" id="3.90.180.10">
    <property type="entry name" value="Medium-chain alcohol dehydrogenases, catalytic domain"/>
    <property type="match status" value="1"/>
</dbReference>
<dbReference type="Pfam" id="PF01408">
    <property type="entry name" value="GFO_IDH_MocA"/>
    <property type="match status" value="1"/>
</dbReference>
<organism evidence="7 8">
    <name type="scientific">Xanthocytophaga agilis</name>
    <dbReference type="NCBI Taxonomy" id="3048010"/>
    <lineage>
        <taxon>Bacteria</taxon>
        <taxon>Pseudomonadati</taxon>
        <taxon>Bacteroidota</taxon>
        <taxon>Cytophagia</taxon>
        <taxon>Cytophagales</taxon>
        <taxon>Rhodocytophagaceae</taxon>
        <taxon>Xanthocytophaga</taxon>
    </lineage>
</organism>
<dbReference type="AlphaFoldDB" id="A0AAE3UID1"/>
<dbReference type="InterPro" id="IPR000683">
    <property type="entry name" value="Gfo/Idh/MocA-like_OxRdtase_N"/>
</dbReference>
<protein>
    <submittedName>
        <fullName evidence="7">Gfo/Idh/MocA family oxidoreductase</fullName>
    </submittedName>
</protein>
<dbReference type="SUPFAM" id="SSF50129">
    <property type="entry name" value="GroES-like"/>
    <property type="match status" value="1"/>
</dbReference>
<keyword evidence="5" id="KW-0560">Oxidoreductase</keyword>
<evidence type="ECO:0000256" key="4">
    <source>
        <dbReference type="ARBA" id="ARBA00022833"/>
    </source>
</evidence>
<dbReference type="InterPro" id="IPR011032">
    <property type="entry name" value="GroES-like_sf"/>
</dbReference>
<name>A0AAE3UID1_9BACT</name>
<dbReference type="InterPro" id="IPR020843">
    <property type="entry name" value="ER"/>
</dbReference>
<reference evidence="7" key="1">
    <citation type="submission" date="2023-05" db="EMBL/GenBank/DDBJ databases">
        <authorList>
            <person name="Zhang X."/>
        </authorList>
    </citation>
    <scope>NUCLEOTIDE SEQUENCE</scope>
    <source>
        <strain evidence="7">BD1B2-1</strain>
    </source>
</reference>
<dbReference type="Pfam" id="PF00107">
    <property type="entry name" value="ADH_zinc_N"/>
    <property type="match status" value="1"/>
</dbReference>
<dbReference type="Gene3D" id="3.30.360.10">
    <property type="entry name" value="Dihydrodipicolinate Reductase, domain 2"/>
    <property type="match status" value="1"/>
</dbReference>
<dbReference type="Pfam" id="PF22725">
    <property type="entry name" value="GFO_IDH_MocA_C3"/>
    <property type="match status" value="1"/>
</dbReference>
<keyword evidence="3" id="KW-0479">Metal-binding</keyword>
<dbReference type="RefSeq" id="WP_314515502.1">
    <property type="nucleotide sequence ID" value="NZ_JASJOU010000011.1"/>
</dbReference>
<proteinExistence type="inferred from homology"/>
<dbReference type="InterPro" id="IPR036291">
    <property type="entry name" value="NAD(P)-bd_dom_sf"/>
</dbReference>
<dbReference type="SUPFAM" id="SSF55347">
    <property type="entry name" value="Glyceraldehyde-3-phosphate dehydrogenase-like, C-terminal domain"/>
    <property type="match status" value="1"/>
</dbReference>
<dbReference type="PANTHER" id="PTHR43350">
    <property type="entry name" value="NAD-DEPENDENT ALCOHOL DEHYDROGENASE"/>
    <property type="match status" value="1"/>
</dbReference>
<sequence>MKQIIQSFKTGETILEDVPRPLIRKGHVLIRTHRSLVSLGTEKMLVEFGRSSLIEKARQQPDRVKQVLDKIKSDGLIPTLEAVFTRLGEPLPLGYCNAGEVVEVGEGIADLKPGDRVASNGPHAEIVCVPRNLVTKIPDKVSYEEAAFTVIGSIGLQGIRLVNPTLGETVVVSGLGLIGLITCELLLANGCNVIGFDFDAQKVALAQDKGVHAFNLADGTDPVKTVAGLTEGIGADAVIITASTKSDELISQAAQMSRKRGRIVLVGVIGLDIKRADFYEKELSFQVSCSYGPGRYDEEYEKRGVDYPLSFVRWTENRNFQTILQAIAKGQLDVKRLITEAVDLSEYQKIYNNIGDSRSIASILQYPENSDWSTSVKIGQSTSDTKSKSGTGTIAIVGAGNFTKMTLLPALGKIKADIRHIVSASGVSGTHLAQKHAIAQSTTRYEDVLSDSAVQSVIITTQHNLHASQTVQALQAGKHVFVEKPLVLIEEELQQVIAEKEKSTLSVMVGFNRRFAPLSQKAKKLLGNTSEPVNIVITVNAGFIPANHWTQNMAIGGGRIIGEGCHFIDLVQFFAGSEIREVFASALGTSPSQNTDNTSITLKCLNGSQGVVNYFANGNKSYSKERIEIYSQGRVLILDNFRKLEGYGFKGFSSASGKQDKGHAAQFEQYIRFLKEGGTQPIGFQEIVNSTQATFAALKSLQSGEKQIIL</sequence>
<dbReference type="Proteomes" id="UP001232063">
    <property type="component" value="Unassembled WGS sequence"/>
</dbReference>
<gene>
    <name evidence="7" type="ORF">QNI22_26975</name>
</gene>
<comment type="caution">
    <text evidence="7">The sequence shown here is derived from an EMBL/GenBank/DDBJ whole genome shotgun (WGS) entry which is preliminary data.</text>
</comment>
<dbReference type="SUPFAM" id="SSF51735">
    <property type="entry name" value="NAD(P)-binding Rossmann-fold domains"/>
    <property type="match status" value="2"/>
</dbReference>
<evidence type="ECO:0000313" key="7">
    <source>
        <dbReference type="EMBL" id="MDJ1504332.1"/>
    </source>
</evidence>
<evidence type="ECO:0000256" key="5">
    <source>
        <dbReference type="ARBA" id="ARBA00023002"/>
    </source>
</evidence>
<keyword evidence="8" id="KW-1185">Reference proteome</keyword>
<evidence type="ECO:0000313" key="8">
    <source>
        <dbReference type="Proteomes" id="UP001232063"/>
    </source>
</evidence>
<dbReference type="EMBL" id="JASJOU010000011">
    <property type="protein sequence ID" value="MDJ1504332.1"/>
    <property type="molecule type" value="Genomic_DNA"/>
</dbReference>
<evidence type="ECO:0000256" key="2">
    <source>
        <dbReference type="ARBA" id="ARBA00008072"/>
    </source>
</evidence>
<evidence type="ECO:0000259" key="6">
    <source>
        <dbReference type="SMART" id="SM00829"/>
    </source>
</evidence>